<protein>
    <submittedName>
        <fullName evidence="1">Uncharacterized protein</fullName>
    </submittedName>
</protein>
<keyword evidence="2" id="KW-1185">Reference proteome</keyword>
<accession>A0ABM7FBI7</accession>
<dbReference type="Proteomes" id="UP001321542">
    <property type="component" value="Chromosome"/>
</dbReference>
<proteinExistence type="predicted"/>
<reference evidence="1 2" key="2">
    <citation type="journal article" date="2023" name="ChemBioChem">
        <title>Acyltransferase Domain Exchange between Two Independent Type I Polyketide Synthases in the Same Producer Strain of Macrolide Antibiotics.</title>
        <authorList>
            <person name="Kudo F."/>
            <person name="Kishikawa K."/>
            <person name="Tsuboi K."/>
            <person name="Kido T."/>
            <person name="Usui T."/>
            <person name="Hashimoto J."/>
            <person name="Shin-Ya K."/>
            <person name="Miyanaga A."/>
            <person name="Eguchi T."/>
        </authorList>
    </citation>
    <scope>NUCLEOTIDE SEQUENCE [LARGE SCALE GENOMIC DNA]</scope>
    <source>
        <strain evidence="1 2">A-8890</strain>
    </source>
</reference>
<sequence>MMARPAGSVTPWAARNVRTTACLRGLGTGGGTPDLGCPSKRIEPTGALDDAGAGISLAANGMRALDARAARP</sequence>
<organism evidence="1 2">
    <name type="scientific">Streptomyces graminofaciens</name>
    <dbReference type="NCBI Taxonomy" id="68212"/>
    <lineage>
        <taxon>Bacteria</taxon>
        <taxon>Bacillati</taxon>
        <taxon>Actinomycetota</taxon>
        <taxon>Actinomycetes</taxon>
        <taxon>Kitasatosporales</taxon>
        <taxon>Streptomycetaceae</taxon>
        <taxon>Streptomyces</taxon>
    </lineage>
</organism>
<gene>
    <name evidence="1" type="ORF">SGFS_051010</name>
</gene>
<evidence type="ECO:0000313" key="1">
    <source>
        <dbReference type="EMBL" id="BBC33807.1"/>
    </source>
</evidence>
<dbReference type="EMBL" id="AP018448">
    <property type="protein sequence ID" value="BBC33807.1"/>
    <property type="molecule type" value="Genomic_DNA"/>
</dbReference>
<reference evidence="1 2" key="1">
    <citation type="journal article" date="2010" name="ChemBioChem">
        <title>Cloning and characterization of the biosynthetic gene cluster of 16-membered macrolide antibiotic FD-891: involvement of a dual functional cytochrome P450 monooxygenase catalyzing epoxidation and hydroxylation.</title>
        <authorList>
            <person name="Kudo F."/>
            <person name="Motegi A."/>
            <person name="Mizoue K."/>
            <person name="Eguchi T."/>
        </authorList>
    </citation>
    <scope>NUCLEOTIDE SEQUENCE [LARGE SCALE GENOMIC DNA]</scope>
    <source>
        <strain evidence="1 2">A-8890</strain>
    </source>
</reference>
<name>A0ABM7FBI7_9ACTN</name>
<evidence type="ECO:0000313" key="2">
    <source>
        <dbReference type="Proteomes" id="UP001321542"/>
    </source>
</evidence>